<dbReference type="EMBL" id="QSFP01000029">
    <property type="protein sequence ID" value="RHA64680.1"/>
    <property type="molecule type" value="Genomic_DNA"/>
</dbReference>
<dbReference type="PANTHER" id="PTHR43404">
    <property type="entry name" value="LIPOPOLYSACCHARIDE CHOLINEPHOSPHOTRANSFERASE LICD"/>
    <property type="match status" value="1"/>
</dbReference>
<dbReference type="Proteomes" id="UP000284465">
    <property type="component" value="Unassembled WGS sequence"/>
</dbReference>
<dbReference type="Pfam" id="PF04991">
    <property type="entry name" value="LicD"/>
    <property type="match status" value="1"/>
</dbReference>
<sequence>MQFTQDFFKPEIREEFEIQAMMKRAWAAQMEVLQVVADICEENGLQYFADGGTLLGAVRHQGFIPWDDDIDICLKREDYNRLISILQRQLPYGFVMSGMYAGTVRLRMAANVSHLRVIADETLWNFNDYMKYFHGFPYQRVEIDIFPLDYIPVEAKLADIQKIMMIQGMNLLENWTTLEKAGKLEESLQEYEKLCNVRIDRQNTKNGLWKLTDAIASLCHKEEAEYITNYIYWIEKDSYKMKKECYDEAVMLQFENIQIPVPAMYDEVLRAEYGGDYMTPVQGAADHDYPFYGHMEEELKKQIKAVGFDGSVEEFCQEVSSGRLWV</sequence>
<dbReference type="InterPro" id="IPR052942">
    <property type="entry name" value="LPS_cholinephosphotransferase"/>
</dbReference>
<name>A0A3R6CET0_9FIRM</name>
<dbReference type="InterPro" id="IPR043519">
    <property type="entry name" value="NT_sf"/>
</dbReference>
<dbReference type="GO" id="GO:0009100">
    <property type="term" value="P:glycoprotein metabolic process"/>
    <property type="evidence" value="ECO:0007669"/>
    <property type="project" value="UniProtKB-ARBA"/>
</dbReference>
<protein>
    <submittedName>
        <fullName evidence="2">LicD family protein</fullName>
    </submittedName>
</protein>
<dbReference type="InterPro" id="IPR007074">
    <property type="entry name" value="LicD/FKTN/FKRP_NTP_transf"/>
</dbReference>
<comment type="caution">
    <text evidence="2">The sequence shown here is derived from an EMBL/GenBank/DDBJ whole genome shotgun (WGS) entry which is preliminary data.</text>
</comment>
<evidence type="ECO:0000313" key="3">
    <source>
        <dbReference type="Proteomes" id="UP000284465"/>
    </source>
</evidence>
<accession>A0A3R6CET0</accession>
<dbReference type="AlphaFoldDB" id="A0A3R6CET0"/>
<evidence type="ECO:0000259" key="1">
    <source>
        <dbReference type="Pfam" id="PF04991"/>
    </source>
</evidence>
<proteinExistence type="predicted"/>
<dbReference type="SUPFAM" id="SSF81301">
    <property type="entry name" value="Nucleotidyltransferase"/>
    <property type="match status" value="1"/>
</dbReference>
<evidence type="ECO:0000313" key="2">
    <source>
        <dbReference type="EMBL" id="RHA64680.1"/>
    </source>
</evidence>
<dbReference type="PANTHER" id="PTHR43404:SF2">
    <property type="entry name" value="LIPOPOLYSACCHARIDE CHOLINEPHOSPHOTRANSFERASE LICD"/>
    <property type="match status" value="1"/>
</dbReference>
<gene>
    <name evidence="2" type="ORF">DW927_17300</name>
</gene>
<organism evidence="2 3">
    <name type="scientific">Roseburia intestinalis</name>
    <dbReference type="NCBI Taxonomy" id="166486"/>
    <lineage>
        <taxon>Bacteria</taxon>
        <taxon>Bacillati</taxon>
        <taxon>Bacillota</taxon>
        <taxon>Clostridia</taxon>
        <taxon>Lachnospirales</taxon>
        <taxon>Lachnospiraceae</taxon>
        <taxon>Roseburia</taxon>
    </lineage>
</organism>
<feature type="domain" description="LicD/FKTN/FKRP nucleotidyltransferase" evidence="1">
    <location>
        <begin position="40"/>
        <end position="274"/>
    </location>
</feature>
<reference evidence="2 3" key="1">
    <citation type="submission" date="2018-08" db="EMBL/GenBank/DDBJ databases">
        <title>A genome reference for cultivated species of the human gut microbiota.</title>
        <authorList>
            <person name="Zou Y."/>
            <person name="Xue W."/>
            <person name="Luo G."/>
        </authorList>
    </citation>
    <scope>NUCLEOTIDE SEQUENCE [LARGE SCALE GENOMIC DNA]</scope>
    <source>
        <strain evidence="2 3">AM43-11</strain>
    </source>
</reference>